<evidence type="ECO:0000259" key="3">
    <source>
        <dbReference type="PROSITE" id="PS50053"/>
    </source>
</evidence>
<reference evidence="5" key="1">
    <citation type="journal article" date="2023" name="Mol. Biol. Evol.">
        <title>Third-Generation Sequencing Reveals the Adaptive Role of the Epigenome in Three Deep-Sea Polychaetes.</title>
        <authorList>
            <person name="Perez M."/>
            <person name="Aroh O."/>
            <person name="Sun Y."/>
            <person name="Lan Y."/>
            <person name="Juniper S.K."/>
            <person name="Young C.R."/>
            <person name="Angers B."/>
            <person name="Qian P.Y."/>
        </authorList>
    </citation>
    <scope>NUCLEOTIDE SEQUENCE</scope>
    <source>
        <strain evidence="5">P08H-3</strain>
    </source>
</reference>
<dbReference type="InterPro" id="IPR000626">
    <property type="entry name" value="Ubiquitin-like_dom"/>
</dbReference>
<dbReference type="Gene3D" id="3.10.20.90">
    <property type="entry name" value="Phosphatidylinositol 3-kinase Catalytic Subunit, Chain A, domain 1"/>
    <property type="match status" value="1"/>
</dbReference>
<dbReference type="GO" id="GO:0050821">
    <property type="term" value="P:protein stabilization"/>
    <property type="evidence" value="ECO:0007669"/>
    <property type="project" value="TreeGrafter"/>
</dbReference>
<accession>A0AAD9NJ14</accession>
<dbReference type="GO" id="GO:0000774">
    <property type="term" value="F:adenyl-nucleotide exchange factor activity"/>
    <property type="evidence" value="ECO:0007669"/>
    <property type="project" value="TreeGrafter"/>
</dbReference>
<organism evidence="5 6">
    <name type="scientific">Paralvinella palmiformis</name>
    <dbReference type="NCBI Taxonomy" id="53620"/>
    <lineage>
        <taxon>Eukaryota</taxon>
        <taxon>Metazoa</taxon>
        <taxon>Spiralia</taxon>
        <taxon>Lophotrochozoa</taxon>
        <taxon>Annelida</taxon>
        <taxon>Polychaeta</taxon>
        <taxon>Sedentaria</taxon>
        <taxon>Canalipalpata</taxon>
        <taxon>Terebellida</taxon>
        <taxon>Terebelliformia</taxon>
        <taxon>Alvinellidae</taxon>
        <taxon>Paralvinella</taxon>
    </lineage>
</organism>
<dbReference type="InterPro" id="IPR003103">
    <property type="entry name" value="BAG_domain"/>
</dbReference>
<feature type="domain" description="Ubiquitin-like" evidence="3">
    <location>
        <begin position="31"/>
        <end position="85"/>
    </location>
</feature>
<dbReference type="PROSITE" id="PS50053">
    <property type="entry name" value="UBIQUITIN_2"/>
    <property type="match status" value="1"/>
</dbReference>
<dbReference type="Pfam" id="PF00240">
    <property type="entry name" value="ubiquitin"/>
    <property type="match status" value="1"/>
</dbReference>
<sequence length="184" mass="20541">MAENIFPSAGGQKHHVTLELAQEDHDSTFCVSQLMKEVARVTEVPVKNQRLIVKGKSLTDPEASLKSCGVKNGTKLMLIGKKYNAEDEGFIKQISDIEVKVKRTEDKINEIMQEVDSIHKGFLSSDLQEEALKRLSKRVTSCTEEFSKQVECCDALTLSESTDEIRKKRKQLVNKILASVGSNS</sequence>
<dbReference type="AlphaFoldDB" id="A0AAD9NJ14"/>
<dbReference type="SUPFAM" id="SSF54236">
    <property type="entry name" value="Ubiquitin-like"/>
    <property type="match status" value="1"/>
</dbReference>
<dbReference type="CDD" id="cd01812">
    <property type="entry name" value="Ubl_BAG1"/>
    <property type="match status" value="1"/>
</dbReference>
<gene>
    <name evidence="5" type="ORF">LSH36_4g03039</name>
</gene>
<protein>
    <recommendedName>
        <fullName evidence="1">BAG family molecular chaperone regulator 1</fullName>
    </recommendedName>
</protein>
<evidence type="ECO:0000259" key="4">
    <source>
        <dbReference type="PROSITE" id="PS51035"/>
    </source>
</evidence>
<dbReference type="PANTHER" id="PTHR12329:SF16">
    <property type="entry name" value="BAG FAMILY MOLECULAR CHAPERONE REGULATOR 1"/>
    <property type="match status" value="1"/>
</dbReference>
<dbReference type="EMBL" id="JAODUP010000004">
    <property type="protein sequence ID" value="KAK2170096.1"/>
    <property type="molecule type" value="Genomic_DNA"/>
</dbReference>
<evidence type="ECO:0000256" key="2">
    <source>
        <dbReference type="ARBA" id="ARBA00023186"/>
    </source>
</evidence>
<evidence type="ECO:0000256" key="1">
    <source>
        <dbReference type="ARBA" id="ARBA00022374"/>
    </source>
</evidence>
<dbReference type="GO" id="GO:0005634">
    <property type="term" value="C:nucleus"/>
    <property type="evidence" value="ECO:0007669"/>
    <property type="project" value="TreeGrafter"/>
</dbReference>
<keyword evidence="6" id="KW-1185">Reference proteome</keyword>
<dbReference type="InterPro" id="IPR036533">
    <property type="entry name" value="BAG_dom_sf"/>
</dbReference>
<dbReference type="PROSITE" id="PS51035">
    <property type="entry name" value="BAG"/>
    <property type="match status" value="1"/>
</dbReference>
<dbReference type="InterPro" id="IPR029071">
    <property type="entry name" value="Ubiquitin-like_domsf"/>
</dbReference>
<comment type="caution">
    <text evidence="5">The sequence shown here is derived from an EMBL/GenBank/DDBJ whole genome shotgun (WGS) entry which is preliminary data.</text>
</comment>
<dbReference type="SMART" id="SM00264">
    <property type="entry name" value="BAG"/>
    <property type="match status" value="1"/>
</dbReference>
<evidence type="ECO:0000313" key="5">
    <source>
        <dbReference type="EMBL" id="KAK2170096.1"/>
    </source>
</evidence>
<dbReference type="GO" id="GO:0005829">
    <property type="term" value="C:cytosol"/>
    <property type="evidence" value="ECO:0007669"/>
    <property type="project" value="TreeGrafter"/>
</dbReference>
<dbReference type="SUPFAM" id="SSF63491">
    <property type="entry name" value="BAG domain"/>
    <property type="match status" value="1"/>
</dbReference>
<dbReference type="GO" id="GO:0051087">
    <property type="term" value="F:protein-folding chaperone binding"/>
    <property type="evidence" value="ECO:0007669"/>
    <property type="project" value="InterPro"/>
</dbReference>
<dbReference type="Proteomes" id="UP001208570">
    <property type="component" value="Unassembled WGS sequence"/>
</dbReference>
<proteinExistence type="predicted"/>
<evidence type="ECO:0000313" key="6">
    <source>
        <dbReference type="Proteomes" id="UP001208570"/>
    </source>
</evidence>
<feature type="domain" description="BAG" evidence="4">
    <location>
        <begin position="104"/>
        <end position="184"/>
    </location>
</feature>
<name>A0AAD9NJ14_9ANNE</name>
<dbReference type="Gene3D" id="1.20.58.120">
    <property type="entry name" value="BAG domain"/>
    <property type="match status" value="1"/>
</dbReference>
<dbReference type="PANTHER" id="PTHR12329">
    <property type="entry name" value="BCL2-ASSOCIATED ATHANOGENE"/>
    <property type="match status" value="1"/>
</dbReference>
<keyword evidence="2" id="KW-0143">Chaperone</keyword>
<dbReference type="InterPro" id="IPR039773">
    <property type="entry name" value="BAG_chaperone_regulator"/>
</dbReference>
<dbReference type="GO" id="GO:0016020">
    <property type="term" value="C:membrane"/>
    <property type="evidence" value="ECO:0007669"/>
    <property type="project" value="TreeGrafter"/>
</dbReference>